<dbReference type="AlphaFoldDB" id="J9CDV5"/>
<organism evidence="1">
    <name type="scientific">gut metagenome</name>
    <dbReference type="NCBI Taxonomy" id="749906"/>
    <lineage>
        <taxon>unclassified sequences</taxon>
        <taxon>metagenomes</taxon>
        <taxon>organismal metagenomes</taxon>
    </lineage>
</organism>
<dbReference type="EMBL" id="AMCI01004411">
    <property type="protein sequence ID" value="EJW98135.1"/>
    <property type="molecule type" value="Genomic_DNA"/>
</dbReference>
<name>J9CDV5_9ZZZZ</name>
<dbReference type="SUPFAM" id="SSF56935">
    <property type="entry name" value="Porins"/>
    <property type="match status" value="1"/>
</dbReference>
<sequence length="542" mass="60451">MGLLLSCGAYLPAQTTIYDANRLMGGDLNGTARFVGMGGAMGALGGDITTMGTNPAGIGIYRSNDVMLSFGFDNTGMKANGMAHDKFHGSFDNVGFVFATKIGNNTPLRFANFGFNYRKLKSFGRSMLLGGVFKTSQTVQMANMLNFNFDGHLDPILEKALKTDDAFLNPELPWLGIMAYNAYLVNPNYTNSPTQQPSAPVGQQVEENGQPLPEGEEHFEGYTPYWMQGDKVQQQYSSKESGGIHAFDLNGALNFHDRFYVGATLGLYCVDYDRSSVYSEDFTDVNGNGQGGYTLGNDFGVNGSGVDFKMGFILRPFEMSSFRIGAAVHTPTYFRLTERNRAYLDFDVVHNDEIKKGVSKPYDASGRDTEGEYDYRLITPWKFNVNMGYTIGSFAALGMEYEYSDRSTGRLKDPDGYEMGQTSDIEAMMKAVHTFRVGGEFKLMPEMSFRLGYNYISSPMKSDAFKYFAPNSMRTDTEYANLGDTHNYAFGLGYRGKFFYMDMAYLLNTYKETFYAFDCVDLPGTKVTHTNHKVMLTLGMRF</sequence>
<comment type="caution">
    <text evidence="1">The sequence shown here is derived from an EMBL/GenBank/DDBJ whole genome shotgun (WGS) entry which is preliminary data.</text>
</comment>
<accession>J9CDV5</accession>
<proteinExistence type="predicted"/>
<evidence type="ECO:0000313" key="1">
    <source>
        <dbReference type="EMBL" id="EJW98135.1"/>
    </source>
</evidence>
<keyword evidence="1" id="KW-0675">Receptor</keyword>
<protein>
    <submittedName>
        <fullName evidence="1">Hemin receptor</fullName>
    </submittedName>
</protein>
<reference evidence="1" key="1">
    <citation type="journal article" date="2012" name="PLoS ONE">
        <title>Gene sets for utilization of primary and secondary nutrition supplies in the distal gut of endangered iberian lynx.</title>
        <authorList>
            <person name="Alcaide M."/>
            <person name="Messina E."/>
            <person name="Richter M."/>
            <person name="Bargiela R."/>
            <person name="Peplies J."/>
            <person name="Huws S.A."/>
            <person name="Newbold C.J."/>
            <person name="Golyshin P.N."/>
            <person name="Simon M.A."/>
            <person name="Lopez G."/>
            <person name="Yakimov M.M."/>
            <person name="Ferrer M."/>
        </authorList>
    </citation>
    <scope>NUCLEOTIDE SEQUENCE</scope>
</reference>
<dbReference type="Gene3D" id="2.40.160.60">
    <property type="entry name" value="Outer membrane protein transport protein (OMPP1/FadL/TodX)"/>
    <property type="match status" value="2"/>
</dbReference>
<gene>
    <name evidence="1" type="ORF">EVA_13749</name>
</gene>